<feature type="region of interest" description="Disordered" evidence="6">
    <location>
        <begin position="1"/>
        <end position="23"/>
    </location>
</feature>
<comment type="subcellular location">
    <subcellularLocation>
        <location evidence="1">Nucleus</location>
    </subcellularLocation>
</comment>
<gene>
    <name evidence="8" type="ORF">ERUC_LOCUS41211</name>
</gene>
<evidence type="ECO:0000259" key="7">
    <source>
        <dbReference type="PROSITE" id="PS50066"/>
    </source>
</evidence>
<keyword evidence="9" id="KW-1185">Reference proteome</keyword>
<dbReference type="SUPFAM" id="SSF55455">
    <property type="entry name" value="SRF-like"/>
    <property type="match status" value="1"/>
</dbReference>
<feature type="domain" description="MADS-box" evidence="7">
    <location>
        <begin position="29"/>
        <end position="62"/>
    </location>
</feature>
<evidence type="ECO:0000313" key="8">
    <source>
        <dbReference type="EMBL" id="CAH8388728.1"/>
    </source>
</evidence>
<keyword evidence="2" id="KW-0805">Transcription regulation</keyword>
<keyword evidence="4" id="KW-0804">Transcription</keyword>
<evidence type="ECO:0000256" key="2">
    <source>
        <dbReference type="ARBA" id="ARBA00023015"/>
    </source>
</evidence>
<comment type="caution">
    <text evidence="8">The sequence shown here is derived from an EMBL/GenBank/DDBJ whole genome shotgun (WGS) entry which is preliminary data.</text>
</comment>
<accession>A0ABC8LZ75</accession>
<evidence type="ECO:0000256" key="3">
    <source>
        <dbReference type="ARBA" id="ARBA00023125"/>
    </source>
</evidence>
<sequence>MKRMTQKLKRGKLSVKKDAPFKKPSSSLYKARAATVLKKAFELSELCDVDVCIIWYDREGNLVKTWPENEENKVRAMAERYNMLSEQERNKKSTNLLGFLNKKMIHDKKESLKANDGKFLETALGLEDSLQTRLREIKDCLQRFDLDQPLQDLHSDPSLINVDHHHHDQPSSSPLNYPESSFVDVSTSTTTTSLSKFSFLYNHENGMFTQLPNSSSALIPSFQNQDYGTSNYMDLLLGEQDCNNWDLFPPLMQTQTLNFEQIMQTQPSFGMMLS</sequence>
<dbReference type="AlphaFoldDB" id="A0ABC8LZ75"/>
<evidence type="ECO:0000256" key="1">
    <source>
        <dbReference type="ARBA" id="ARBA00004123"/>
    </source>
</evidence>
<reference evidence="8 9" key="1">
    <citation type="submission" date="2022-03" db="EMBL/GenBank/DDBJ databases">
        <authorList>
            <person name="Macdonald S."/>
            <person name="Ahmed S."/>
            <person name="Newling K."/>
        </authorList>
    </citation>
    <scope>NUCLEOTIDE SEQUENCE [LARGE SCALE GENOMIC DNA]</scope>
</reference>
<organism evidence="8 9">
    <name type="scientific">Eruca vesicaria subsp. sativa</name>
    <name type="common">Garden rocket</name>
    <name type="synonym">Eruca sativa</name>
    <dbReference type="NCBI Taxonomy" id="29727"/>
    <lineage>
        <taxon>Eukaryota</taxon>
        <taxon>Viridiplantae</taxon>
        <taxon>Streptophyta</taxon>
        <taxon>Embryophyta</taxon>
        <taxon>Tracheophyta</taxon>
        <taxon>Spermatophyta</taxon>
        <taxon>Magnoliopsida</taxon>
        <taxon>eudicotyledons</taxon>
        <taxon>Gunneridae</taxon>
        <taxon>Pentapetalae</taxon>
        <taxon>rosids</taxon>
        <taxon>malvids</taxon>
        <taxon>Brassicales</taxon>
        <taxon>Brassicaceae</taxon>
        <taxon>Brassiceae</taxon>
        <taxon>Eruca</taxon>
    </lineage>
</organism>
<evidence type="ECO:0000313" key="9">
    <source>
        <dbReference type="Proteomes" id="UP001642260"/>
    </source>
</evidence>
<dbReference type="SMART" id="SM00432">
    <property type="entry name" value="MADS"/>
    <property type="match status" value="1"/>
</dbReference>
<proteinExistence type="predicted"/>
<evidence type="ECO:0000256" key="5">
    <source>
        <dbReference type="ARBA" id="ARBA00023242"/>
    </source>
</evidence>
<keyword evidence="5" id="KW-0539">Nucleus</keyword>
<dbReference type="GO" id="GO:0005634">
    <property type="term" value="C:nucleus"/>
    <property type="evidence" value="ECO:0007669"/>
    <property type="project" value="UniProtKB-SubCell"/>
</dbReference>
<dbReference type="GO" id="GO:0003677">
    <property type="term" value="F:DNA binding"/>
    <property type="evidence" value="ECO:0007669"/>
    <property type="project" value="UniProtKB-KW"/>
</dbReference>
<feature type="compositionally biased region" description="Basic residues" evidence="6">
    <location>
        <begin position="1"/>
        <end position="14"/>
    </location>
</feature>
<evidence type="ECO:0000256" key="6">
    <source>
        <dbReference type="SAM" id="MobiDB-lite"/>
    </source>
</evidence>
<dbReference type="InterPro" id="IPR002100">
    <property type="entry name" value="TF_MADSbox"/>
</dbReference>
<dbReference type="PROSITE" id="PS50066">
    <property type="entry name" value="MADS_BOX_2"/>
    <property type="match status" value="1"/>
</dbReference>
<dbReference type="InterPro" id="IPR036879">
    <property type="entry name" value="TF_MADSbox_sf"/>
</dbReference>
<dbReference type="Proteomes" id="UP001642260">
    <property type="component" value="Unassembled WGS sequence"/>
</dbReference>
<dbReference type="EMBL" id="CAKOAT010814042">
    <property type="protein sequence ID" value="CAH8388728.1"/>
    <property type="molecule type" value="Genomic_DNA"/>
</dbReference>
<keyword evidence="3" id="KW-0238">DNA-binding</keyword>
<name>A0ABC8LZ75_ERUVS</name>
<protein>
    <recommendedName>
        <fullName evidence="7">MADS-box domain-containing protein</fullName>
    </recommendedName>
</protein>
<feature type="region of interest" description="Disordered" evidence="6">
    <location>
        <begin position="155"/>
        <end position="177"/>
    </location>
</feature>
<dbReference type="Pfam" id="PF00319">
    <property type="entry name" value="SRF-TF"/>
    <property type="match status" value="1"/>
</dbReference>
<evidence type="ECO:0000256" key="4">
    <source>
        <dbReference type="ARBA" id="ARBA00023163"/>
    </source>
</evidence>
<dbReference type="Gene3D" id="3.40.1810.10">
    <property type="entry name" value="Transcription factor, MADS-box"/>
    <property type="match status" value="1"/>
</dbReference>